<feature type="compositionally biased region" description="Polar residues" evidence="1">
    <location>
        <begin position="158"/>
        <end position="172"/>
    </location>
</feature>
<protein>
    <submittedName>
        <fullName evidence="2">Uncharacterized protein</fullName>
    </submittedName>
</protein>
<accession>A0A409X7L3</accession>
<gene>
    <name evidence="2" type="ORF">CVT24_003839</name>
</gene>
<dbReference type="EMBL" id="NHTK01004433">
    <property type="protein sequence ID" value="PPQ86730.1"/>
    <property type="molecule type" value="Genomic_DNA"/>
</dbReference>
<feature type="region of interest" description="Disordered" evidence="1">
    <location>
        <begin position="158"/>
        <end position="264"/>
    </location>
</feature>
<evidence type="ECO:0000256" key="1">
    <source>
        <dbReference type="SAM" id="MobiDB-lite"/>
    </source>
</evidence>
<feature type="compositionally biased region" description="Polar residues" evidence="1">
    <location>
        <begin position="243"/>
        <end position="257"/>
    </location>
</feature>
<keyword evidence="3" id="KW-1185">Reference proteome</keyword>
<feature type="non-terminal residue" evidence="2">
    <location>
        <position position="1"/>
    </location>
</feature>
<feature type="compositionally biased region" description="Low complexity" evidence="1">
    <location>
        <begin position="196"/>
        <end position="209"/>
    </location>
</feature>
<feature type="compositionally biased region" description="Acidic residues" evidence="1">
    <location>
        <begin position="180"/>
        <end position="195"/>
    </location>
</feature>
<dbReference type="Proteomes" id="UP000284842">
    <property type="component" value="Unassembled WGS sequence"/>
</dbReference>
<dbReference type="InParanoid" id="A0A409X7L3"/>
<name>A0A409X7L3_9AGAR</name>
<sequence length="309" mass="34107">FTVAKIFILHCGVKKHSSKSHSKSRQKLPSQSKYSLITRHNLPNLDYLESFGLGVIDQEKGFTFHKHWSVEDVDGYLRSLFPDPMAWMDQNNGWLALWKIPNSNALEVFPGVHPISGKEIYQIATANGIFNPNSRQTPVLAFASKKAIPQSIINGWISPSRTPSFSTKPSHQSRSKTSDIDSEPDGSDTGSESDGDSVSSVGSHSSGSASDDEDTSPSNSEDVQVEIHNEDAVDDWAMEDSGNRSPTQMTEMVQSRPVSPLGDLNASFDQSMLVSKDDKFFNFTDESDSEDDIFDDCEFGVPRLVPVEL</sequence>
<evidence type="ECO:0000313" key="2">
    <source>
        <dbReference type="EMBL" id="PPQ86730.1"/>
    </source>
</evidence>
<dbReference type="AlphaFoldDB" id="A0A409X7L3"/>
<evidence type="ECO:0000313" key="3">
    <source>
        <dbReference type="Proteomes" id="UP000284842"/>
    </source>
</evidence>
<reference evidence="2 3" key="1">
    <citation type="journal article" date="2018" name="Evol. Lett.">
        <title>Horizontal gene cluster transfer increased hallucinogenic mushroom diversity.</title>
        <authorList>
            <person name="Reynolds H.T."/>
            <person name="Vijayakumar V."/>
            <person name="Gluck-Thaler E."/>
            <person name="Korotkin H.B."/>
            <person name="Matheny P.B."/>
            <person name="Slot J.C."/>
        </authorList>
    </citation>
    <scope>NUCLEOTIDE SEQUENCE [LARGE SCALE GENOMIC DNA]</scope>
    <source>
        <strain evidence="2 3">2629</strain>
    </source>
</reference>
<proteinExistence type="predicted"/>
<organism evidence="2 3">
    <name type="scientific">Panaeolus cyanescens</name>
    <dbReference type="NCBI Taxonomy" id="181874"/>
    <lineage>
        <taxon>Eukaryota</taxon>
        <taxon>Fungi</taxon>
        <taxon>Dikarya</taxon>
        <taxon>Basidiomycota</taxon>
        <taxon>Agaricomycotina</taxon>
        <taxon>Agaricomycetes</taxon>
        <taxon>Agaricomycetidae</taxon>
        <taxon>Agaricales</taxon>
        <taxon>Agaricineae</taxon>
        <taxon>Galeropsidaceae</taxon>
        <taxon>Panaeolus</taxon>
    </lineage>
</organism>
<comment type="caution">
    <text evidence="2">The sequence shown here is derived from an EMBL/GenBank/DDBJ whole genome shotgun (WGS) entry which is preliminary data.</text>
</comment>